<reference evidence="3 4" key="1">
    <citation type="submission" date="2016-10" db="EMBL/GenBank/DDBJ databases">
        <authorList>
            <person name="de Groot N.N."/>
        </authorList>
    </citation>
    <scope>NUCLEOTIDE SEQUENCE [LARGE SCALE GENOMIC DNA]</scope>
    <source>
        <strain evidence="3 4">MP1X4</strain>
    </source>
</reference>
<sequence>MKTLNIITISVSLIFVLIGFNGLAQNTKFKIIKDIPANEITLSASSTFGPDQSINHLTDGSGIHNNIHDNNGNALTMWHTTENPVATIPAKGLPACKAWVRFDFSTQKSFNKLLIWNHNQENLTNRGFRLTKVYGTTNGIDWFELATLELSDAKDLNGKASEIVINEKRPLRAVIIAGISNWGGNVYGLSGVKFISELEVNESALPFPTGIECTSTSIYRYCKDGKPGREIMLAFTGNNLYQPSVIEVMADGRTETTAVPYSIYGLEKTTFTLPSGVGIDKEIQIFVTLKSGGKSIRKSFVLPKQRQWTVYIYPHAHVDIGYTNTQANVEIIHKRNLVNGMMLAKETANYPDGARYVWNPEVMWPVERYLKNATPTEREELLDAIRKGYIHLDAGYINDNTSVTADEEFPRFFGDAKRLEKLTGVPVSTIDQTDVPGMSWGIVPMAVQFGIKYIFAPFNGSDRIGLADKFSFKPFWWIGQDGVSKVLFLQPGDYTPGAREKGFKYWPLMAGQKDPNKLLQIVKTDHPRENFIDGYLWGKLKQLEDDSAYSYDIFPMTWAMADNTPIDADLPDAVKSWNEEYAFPHLVIASSTDIMSAFEKKYGDIIPSFRGDFTEYWTDGLGSAAKETSMNRKSKERLIQTDILWSMLHPWEKAPRAEMDEAWRNVLMGSEHTWCYMNPYQADMQDEIWGVKQNFFKTAEKSSIQLLANTLNPVSTDKSNIICVFNTLSWVRSGLVTLSSNQSEGALSVWDDNHKLVNSQRLSTGELVFLAVDVPALGTKNYTLSTESGEKHDVKMAKGNTLDNGLVKVLIDPITGDITSLKDKKGVEFVNTGAACNLNSFRYLLGNGKPASSGPQYAANTTASISILSQKPVNATGPIEVQTVIKENGPLLASIQVNSKADGCNKLIREVRVIADMPEIEIDNLVDKIATTEKEGIHFGFSFNIPDGRTRIDVPWSVVEIDADQLPAANRNWICFQRWLDISNEDKGITWCSLDAPTFESGNMTANIIGGAFHSPEWIQHLPLSSTIYSWALNNHWHTNFPLSQGGKLNFRYRILPHQYGYDAVKANRFGLEQSQPLIATPVKEKIIIHTLVKIDNANVFISIIKTAADGKSMIIRLRSLSEKPEMVNLSFPSFTPKSIRTCIADETPGKEVGNTINMLPHGITSLIIE</sequence>
<dbReference type="GO" id="GO:0004559">
    <property type="term" value="F:alpha-mannosidase activity"/>
    <property type="evidence" value="ECO:0007669"/>
    <property type="project" value="InterPro"/>
</dbReference>
<dbReference type="Gene3D" id="2.60.120.260">
    <property type="entry name" value="Galactose-binding domain-like"/>
    <property type="match status" value="1"/>
</dbReference>
<dbReference type="InterPro" id="IPR011330">
    <property type="entry name" value="Glyco_hydro/deAcase_b/a-brl"/>
</dbReference>
<dbReference type="GO" id="GO:0009313">
    <property type="term" value="P:oligosaccharide catabolic process"/>
    <property type="evidence" value="ECO:0007669"/>
    <property type="project" value="TreeGrafter"/>
</dbReference>
<keyword evidence="4" id="KW-1185">Reference proteome</keyword>
<evidence type="ECO:0000313" key="4">
    <source>
        <dbReference type="Proteomes" id="UP000199679"/>
    </source>
</evidence>
<dbReference type="Gene3D" id="3.20.110.10">
    <property type="entry name" value="Glycoside hydrolase 38, N terminal domain"/>
    <property type="match status" value="1"/>
</dbReference>
<dbReference type="CDD" id="cd10791">
    <property type="entry name" value="GH38N_AMII_like_1"/>
    <property type="match status" value="1"/>
</dbReference>
<dbReference type="AlphaFoldDB" id="A0A1H1RHP2"/>
<dbReference type="InterPro" id="IPR011013">
    <property type="entry name" value="Gal_mutarotase_sf_dom"/>
</dbReference>
<dbReference type="Pfam" id="PF07748">
    <property type="entry name" value="Glyco_hydro_38C"/>
    <property type="match status" value="1"/>
</dbReference>
<evidence type="ECO:0000259" key="1">
    <source>
        <dbReference type="Pfam" id="PF01074"/>
    </source>
</evidence>
<keyword evidence="3" id="KW-0378">Hydrolase</keyword>
<organism evidence="3 4">
    <name type="scientific">Mucilaginibacter mallensis</name>
    <dbReference type="NCBI Taxonomy" id="652787"/>
    <lineage>
        <taxon>Bacteria</taxon>
        <taxon>Pseudomonadati</taxon>
        <taxon>Bacteroidota</taxon>
        <taxon>Sphingobacteriia</taxon>
        <taxon>Sphingobacteriales</taxon>
        <taxon>Sphingobacteriaceae</taxon>
        <taxon>Mucilaginibacter</taxon>
    </lineage>
</organism>
<dbReference type="SUPFAM" id="SSF88713">
    <property type="entry name" value="Glycoside hydrolase/deacetylase"/>
    <property type="match status" value="1"/>
</dbReference>
<dbReference type="Gene3D" id="2.70.98.30">
    <property type="entry name" value="Golgi alpha-mannosidase II, domain 4"/>
    <property type="match status" value="1"/>
</dbReference>
<dbReference type="PANTHER" id="PTHR46017:SF1">
    <property type="entry name" value="ALPHA-MANNOSIDASE 2C1"/>
    <property type="match status" value="1"/>
</dbReference>
<gene>
    <name evidence="3" type="ORF">SAMN05216490_0999</name>
</gene>
<dbReference type="STRING" id="652787.SAMN05216490_0999"/>
<dbReference type="SUPFAM" id="SSF74650">
    <property type="entry name" value="Galactose mutarotase-like"/>
    <property type="match status" value="1"/>
</dbReference>
<dbReference type="InterPro" id="IPR011682">
    <property type="entry name" value="Glyco_hydro_38_C"/>
</dbReference>
<dbReference type="InterPro" id="IPR027291">
    <property type="entry name" value="Glyco_hydro_38_N_sf"/>
</dbReference>
<dbReference type="PANTHER" id="PTHR46017">
    <property type="entry name" value="ALPHA-MANNOSIDASE 2C1"/>
    <property type="match status" value="1"/>
</dbReference>
<evidence type="ECO:0000259" key="2">
    <source>
        <dbReference type="Pfam" id="PF07748"/>
    </source>
</evidence>
<feature type="domain" description="Glycoside hydrolase family 38 N-terminal" evidence="1">
    <location>
        <begin position="309"/>
        <end position="600"/>
    </location>
</feature>
<dbReference type="RefSeq" id="WP_091369915.1">
    <property type="nucleotide sequence ID" value="NZ_LT629740.1"/>
</dbReference>
<proteinExistence type="predicted"/>
<dbReference type="GO" id="GO:0030246">
    <property type="term" value="F:carbohydrate binding"/>
    <property type="evidence" value="ECO:0007669"/>
    <property type="project" value="InterPro"/>
</dbReference>
<name>A0A1H1RHP2_MUCMA</name>
<dbReference type="GO" id="GO:0006013">
    <property type="term" value="P:mannose metabolic process"/>
    <property type="evidence" value="ECO:0007669"/>
    <property type="project" value="InterPro"/>
</dbReference>
<dbReference type="OrthoDB" id="1049785at2"/>
<feature type="domain" description="Glycosyl hydrolase family 38 C-terminal" evidence="2">
    <location>
        <begin position="802"/>
        <end position="990"/>
    </location>
</feature>
<protein>
    <submittedName>
        <fullName evidence="3">Glycosyl hydrolases family 38 N-terminal domain-containing protein</fullName>
    </submittedName>
</protein>
<dbReference type="Gene3D" id="2.60.40.1180">
    <property type="entry name" value="Golgi alpha-mannosidase II"/>
    <property type="match status" value="1"/>
</dbReference>
<dbReference type="Proteomes" id="UP000199679">
    <property type="component" value="Chromosome I"/>
</dbReference>
<evidence type="ECO:0000313" key="3">
    <source>
        <dbReference type="EMBL" id="SDS35228.1"/>
    </source>
</evidence>
<dbReference type="EMBL" id="LT629740">
    <property type="protein sequence ID" value="SDS35228.1"/>
    <property type="molecule type" value="Genomic_DNA"/>
</dbReference>
<dbReference type="InterPro" id="IPR013780">
    <property type="entry name" value="Glyco_hydro_b"/>
</dbReference>
<dbReference type="InterPro" id="IPR000602">
    <property type="entry name" value="Glyco_hydro_38_N"/>
</dbReference>
<accession>A0A1H1RHP2</accession>
<dbReference type="Pfam" id="PF01074">
    <property type="entry name" value="Glyco_hydro_38N"/>
    <property type="match status" value="1"/>
</dbReference>